<keyword evidence="6" id="KW-1133">Transmembrane helix</keyword>
<sequence length="901" mass="102000">MSLKTMNNSKGLKTNSIYKKKNTNRTTQSLNNSKVKSNIDNISFKKIIINKGIINNNINKLKTESSIKRLPNNVVNFTIKNNFNKRFINKGIISNNINKLKTESSIKRLPNNIVNFTIKNNFNKRFINKGIINNNINKLKTESSIKKLPVNIIKFTGRNIKSNVNKFIDGKLLKSTNLDTNYESEIGSNTLKSMYTGTLKTERRINATIKTIKSIPEEYKVIKTTIKHIPVKIRTNINNIKIKTNELNRSSRIIYKNIKKGNWERALNEIPIKRIGSKIGKISVRSVFNTGKISTKVTSKGINKTSKSLKNSMISKVDETTDIGTNTVFSSISAIEGATKIGGKGTRGIYRTYNKIKTARIKKINYTKNGTIKTAVTNKLKNNFNKFKYSKATKIEIKKIINKLNRKMRETINYIFSSILKNPYMLGIISILIVGFLIFSSVLNAILGFHASYFISIEPNQAQWISNMDRFDENIRSRVNEHKRVKIISNSGTKADWRDVIVAYYIKNNNNTSLSGGTMTSLGEKATSVDPETWGKVFNELKSYLGTDYLYGGSDPSTGFDCSGLVQYCYGKYGIELPRTTYEQVLCGSYVEYENLQAGDLVFFGTSDDIHHVGVYIGEGQYIHAPQTGDVVKISSLSDRKDFYEARRVFEVKESINNSTNSTDTENKILYTALPNNKEFVDIFYKVEAETGVDSTLLASIAITESSLNPNDVSSAGASGLCQLMPDTFIELGFDISNIFDPYTNVLACAYEIQDLYNYSCIKRPIDMLTAYNGGIGNFMKYGGAIPNNRENQEYSGKVLNFYSQLSNGQQPSAMEGGTFVNSNVNITLSEVYNCFVKFYRKDNSKKKWILRIYTVEEALDNLKLNKEQKEEFYNLKDYNGKFNDEEQFAGYDVNFKFKVK</sequence>
<dbReference type="CDD" id="cd00254">
    <property type="entry name" value="LT-like"/>
    <property type="match status" value="1"/>
</dbReference>
<dbReference type="Gene3D" id="3.90.1720.10">
    <property type="entry name" value="endopeptidase domain like (from Nostoc punctiforme)"/>
    <property type="match status" value="1"/>
</dbReference>
<dbReference type="SUPFAM" id="SSF54001">
    <property type="entry name" value="Cysteine proteinases"/>
    <property type="match status" value="1"/>
</dbReference>
<dbReference type="Pfam" id="PF01464">
    <property type="entry name" value="SLT"/>
    <property type="match status" value="1"/>
</dbReference>
<evidence type="ECO:0000313" key="8">
    <source>
        <dbReference type="EMBL" id="NFN36380.1"/>
    </source>
</evidence>
<dbReference type="InterPro" id="IPR023346">
    <property type="entry name" value="Lysozyme-like_dom_sf"/>
</dbReference>
<evidence type="ECO:0000259" key="7">
    <source>
        <dbReference type="PROSITE" id="PS51935"/>
    </source>
</evidence>
<dbReference type="PANTHER" id="PTHR47053:SF1">
    <property type="entry name" value="MUREIN DD-ENDOPEPTIDASE MEPH-RELATED"/>
    <property type="match status" value="1"/>
</dbReference>
<dbReference type="InterPro" id="IPR051202">
    <property type="entry name" value="Peptidase_C40"/>
</dbReference>
<feature type="domain" description="NlpC/P60" evidence="7">
    <location>
        <begin position="531"/>
        <end position="656"/>
    </location>
</feature>
<dbReference type="GO" id="GO:0008234">
    <property type="term" value="F:cysteine-type peptidase activity"/>
    <property type="evidence" value="ECO:0007669"/>
    <property type="project" value="UniProtKB-KW"/>
</dbReference>
<comment type="similarity">
    <text evidence="1">Belongs to the peptidase C40 family.</text>
</comment>
<dbReference type="Pfam" id="PF00877">
    <property type="entry name" value="NLPC_P60"/>
    <property type="match status" value="1"/>
</dbReference>
<dbReference type="Gene3D" id="1.10.530.10">
    <property type="match status" value="1"/>
</dbReference>
<dbReference type="AlphaFoldDB" id="A0A846JT02"/>
<feature type="region of interest" description="Disordered" evidence="5">
    <location>
        <begin position="1"/>
        <end position="32"/>
    </location>
</feature>
<evidence type="ECO:0000256" key="1">
    <source>
        <dbReference type="ARBA" id="ARBA00007074"/>
    </source>
</evidence>
<gene>
    <name evidence="8" type="ORF">FDB51_14945</name>
</gene>
<feature type="transmembrane region" description="Helical" evidence="6">
    <location>
        <begin position="424"/>
        <end position="447"/>
    </location>
</feature>
<organism evidence="8 9">
    <name type="scientific">Clostridium botulinum</name>
    <dbReference type="NCBI Taxonomy" id="1491"/>
    <lineage>
        <taxon>Bacteria</taxon>
        <taxon>Bacillati</taxon>
        <taxon>Bacillota</taxon>
        <taxon>Clostridia</taxon>
        <taxon>Eubacteriales</taxon>
        <taxon>Clostridiaceae</taxon>
        <taxon>Clostridium</taxon>
    </lineage>
</organism>
<dbReference type="SUPFAM" id="SSF53955">
    <property type="entry name" value="Lysozyme-like"/>
    <property type="match status" value="1"/>
</dbReference>
<dbReference type="EMBL" id="SWVK01000023">
    <property type="protein sequence ID" value="NFN36380.1"/>
    <property type="molecule type" value="Genomic_DNA"/>
</dbReference>
<dbReference type="PROSITE" id="PS51935">
    <property type="entry name" value="NLPC_P60"/>
    <property type="match status" value="1"/>
</dbReference>
<dbReference type="InterPro" id="IPR008258">
    <property type="entry name" value="Transglycosylase_SLT_dom_1"/>
</dbReference>
<dbReference type="GO" id="GO:0006508">
    <property type="term" value="P:proteolysis"/>
    <property type="evidence" value="ECO:0007669"/>
    <property type="project" value="UniProtKB-KW"/>
</dbReference>
<evidence type="ECO:0000256" key="3">
    <source>
        <dbReference type="ARBA" id="ARBA00022801"/>
    </source>
</evidence>
<dbReference type="PANTHER" id="PTHR47053">
    <property type="entry name" value="MUREIN DD-ENDOPEPTIDASE MEPH-RELATED"/>
    <property type="match status" value="1"/>
</dbReference>
<keyword evidence="6" id="KW-0812">Transmembrane</keyword>
<protein>
    <recommendedName>
        <fullName evidence="7">NlpC/P60 domain-containing protein</fullName>
    </recommendedName>
</protein>
<name>A0A846JT02_CLOBO</name>
<evidence type="ECO:0000256" key="2">
    <source>
        <dbReference type="ARBA" id="ARBA00022670"/>
    </source>
</evidence>
<comment type="caution">
    <text evidence="8">The sequence shown here is derived from an EMBL/GenBank/DDBJ whole genome shotgun (WGS) entry which is preliminary data.</text>
</comment>
<accession>A0A846JT02</accession>
<feature type="compositionally biased region" description="Polar residues" evidence="5">
    <location>
        <begin position="1"/>
        <end position="17"/>
    </location>
</feature>
<keyword evidence="6" id="KW-0472">Membrane</keyword>
<dbReference type="Proteomes" id="UP000473681">
    <property type="component" value="Unassembled WGS sequence"/>
</dbReference>
<dbReference type="InterPro" id="IPR000064">
    <property type="entry name" value="NLP_P60_dom"/>
</dbReference>
<dbReference type="InterPro" id="IPR038765">
    <property type="entry name" value="Papain-like_cys_pep_sf"/>
</dbReference>
<keyword evidence="2" id="KW-0645">Protease</keyword>
<keyword evidence="3" id="KW-0378">Hydrolase</keyword>
<evidence type="ECO:0000256" key="4">
    <source>
        <dbReference type="ARBA" id="ARBA00022807"/>
    </source>
</evidence>
<evidence type="ECO:0000256" key="5">
    <source>
        <dbReference type="SAM" id="MobiDB-lite"/>
    </source>
</evidence>
<keyword evidence="4" id="KW-0788">Thiol protease</keyword>
<proteinExistence type="inferred from homology"/>
<reference evidence="8 9" key="1">
    <citation type="submission" date="2019-04" db="EMBL/GenBank/DDBJ databases">
        <title>Genome sequencing of Clostridium botulinum Groups I-IV and Clostridium butyricum.</title>
        <authorList>
            <person name="Brunt J."/>
            <person name="Van Vliet A.H.M."/>
            <person name="Stringer S.C."/>
            <person name="Carter A.T."/>
            <person name="Peck M.W."/>
        </authorList>
    </citation>
    <scope>NUCLEOTIDE SEQUENCE [LARGE SCALE GENOMIC DNA]</scope>
    <source>
        <strain evidence="8 9">CB-K-33E</strain>
    </source>
</reference>
<evidence type="ECO:0000313" key="9">
    <source>
        <dbReference type="Proteomes" id="UP000473681"/>
    </source>
</evidence>
<evidence type="ECO:0000256" key="6">
    <source>
        <dbReference type="SAM" id="Phobius"/>
    </source>
</evidence>